<dbReference type="SUPFAM" id="SSF48498">
    <property type="entry name" value="Tetracyclin repressor-like, C-terminal domain"/>
    <property type="match status" value="1"/>
</dbReference>
<dbReference type="PANTHER" id="PTHR47506:SF1">
    <property type="entry name" value="HTH-TYPE TRANSCRIPTIONAL REGULATOR YJDC"/>
    <property type="match status" value="1"/>
</dbReference>
<dbReference type="InterPro" id="IPR009057">
    <property type="entry name" value="Homeodomain-like_sf"/>
</dbReference>
<organism evidence="6 7">
    <name type="scientific">Nonomuraea glycinis</name>
    <dbReference type="NCBI Taxonomy" id="2047744"/>
    <lineage>
        <taxon>Bacteria</taxon>
        <taxon>Bacillati</taxon>
        <taxon>Actinomycetota</taxon>
        <taxon>Actinomycetes</taxon>
        <taxon>Streptosporangiales</taxon>
        <taxon>Streptosporangiaceae</taxon>
        <taxon>Nonomuraea</taxon>
    </lineage>
</organism>
<dbReference type="Gene3D" id="1.10.357.10">
    <property type="entry name" value="Tetracycline Repressor, domain 2"/>
    <property type="match status" value="1"/>
</dbReference>
<dbReference type="PROSITE" id="PS50977">
    <property type="entry name" value="HTH_TETR_2"/>
    <property type="match status" value="1"/>
</dbReference>
<feature type="domain" description="HTH tetR-type" evidence="5">
    <location>
        <begin position="27"/>
        <end position="87"/>
    </location>
</feature>
<keyword evidence="7" id="KW-1185">Reference proteome</keyword>
<comment type="caution">
    <text evidence="6">The sequence shown here is derived from an EMBL/GenBank/DDBJ whole genome shotgun (WGS) entry which is preliminary data.</text>
</comment>
<keyword evidence="3" id="KW-0804">Transcription</keyword>
<name>A0A918E7J6_9ACTN</name>
<dbReference type="Proteomes" id="UP000660745">
    <property type="component" value="Unassembled WGS sequence"/>
</dbReference>
<gene>
    <name evidence="6" type="ORF">GCM10012278_45910</name>
</gene>
<keyword evidence="1" id="KW-0805">Transcription regulation</keyword>
<evidence type="ECO:0000256" key="2">
    <source>
        <dbReference type="ARBA" id="ARBA00023125"/>
    </source>
</evidence>
<evidence type="ECO:0000313" key="6">
    <source>
        <dbReference type="EMBL" id="GGP09594.1"/>
    </source>
</evidence>
<dbReference type="InterPro" id="IPR036271">
    <property type="entry name" value="Tet_transcr_reg_TetR-rel_C_sf"/>
</dbReference>
<dbReference type="GO" id="GO:0003677">
    <property type="term" value="F:DNA binding"/>
    <property type="evidence" value="ECO:0007669"/>
    <property type="project" value="UniProtKB-UniRule"/>
</dbReference>
<dbReference type="Pfam" id="PF00440">
    <property type="entry name" value="TetR_N"/>
    <property type="match status" value="1"/>
</dbReference>
<dbReference type="PRINTS" id="PR00455">
    <property type="entry name" value="HTHTETR"/>
</dbReference>
<evidence type="ECO:0000313" key="7">
    <source>
        <dbReference type="Proteomes" id="UP000660745"/>
    </source>
</evidence>
<keyword evidence="2 4" id="KW-0238">DNA-binding</keyword>
<evidence type="ECO:0000256" key="1">
    <source>
        <dbReference type="ARBA" id="ARBA00023015"/>
    </source>
</evidence>
<dbReference type="AlphaFoldDB" id="A0A918E7J6"/>
<evidence type="ECO:0000256" key="3">
    <source>
        <dbReference type="ARBA" id="ARBA00023163"/>
    </source>
</evidence>
<dbReference type="InterPro" id="IPR001647">
    <property type="entry name" value="HTH_TetR"/>
</dbReference>
<evidence type="ECO:0000259" key="5">
    <source>
        <dbReference type="PROSITE" id="PS50977"/>
    </source>
</evidence>
<dbReference type="SUPFAM" id="SSF46689">
    <property type="entry name" value="Homeodomain-like"/>
    <property type="match status" value="1"/>
</dbReference>
<reference evidence="6" key="1">
    <citation type="journal article" date="2014" name="Int. J. Syst. Evol. Microbiol.">
        <title>Complete genome sequence of Corynebacterium casei LMG S-19264T (=DSM 44701T), isolated from a smear-ripened cheese.</title>
        <authorList>
            <consortium name="US DOE Joint Genome Institute (JGI-PGF)"/>
            <person name="Walter F."/>
            <person name="Albersmeier A."/>
            <person name="Kalinowski J."/>
            <person name="Ruckert C."/>
        </authorList>
    </citation>
    <scope>NUCLEOTIDE SEQUENCE</scope>
    <source>
        <strain evidence="6">CGMCC 4.7430</strain>
    </source>
</reference>
<reference evidence="6" key="2">
    <citation type="submission" date="2020-09" db="EMBL/GenBank/DDBJ databases">
        <authorList>
            <person name="Sun Q."/>
            <person name="Zhou Y."/>
        </authorList>
    </citation>
    <scope>NUCLEOTIDE SEQUENCE</scope>
    <source>
        <strain evidence="6">CGMCC 4.7430</strain>
    </source>
</reference>
<dbReference type="EMBL" id="BMNK01000007">
    <property type="protein sequence ID" value="GGP09594.1"/>
    <property type="molecule type" value="Genomic_DNA"/>
</dbReference>
<sequence length="209" mass="22806">MSGAGGDPVAYHVSKMTDSVKSATRKPGKRERLVTAATRVLHEQGVEKTTLADIAQAAEIPVGNVYYYFKTKDQLIEAAIGAHAQHLHTMTAILEQHAATPQDRLKALVQGWVDQRDLTVSYGCPTGTLCSELGKRADGLDRVAAGVMGLLIDWVERRFAEMGRADSRELAVALVAAYQGISLLTNTFRDPELMTAEGRRLTRWIDSLA</sequence>
<accession>A0A918E7J6</accession>
<evidence type="ECO:0000256" key="4">
    <source>
        <dbReference type="PROSITE-ProRule" id="PRU00335"/>
    </source>
</evidence>
<dbReference type="PANTHER" id="PTHR47506">
    <property type="entry name" value="TRANSCRIPTIONAL REGULATORY PROTEIN"/>
    <property type="match status" value="1"/>
</dbReference>
<protein>
    <submittedName>
        <fullName evidence="6">TetR family transcriptional regulator</fullName>
    </submittedName>
</protein>
<proteinExistence type="predicted"/>
<feature type="DNA-binding region" description="H-T-H motif" evidence="4">
    <location>
        <begin position="50"/>
        <end position="69"/>
    </location>
</feature>